<proteinExistence type="inferred from homology"/>
<feature type="non-terminal residue" evidence="6">
    <location>
        <position position="1"/>
    </location>
</feature>
<comment type="caution">
    <text evidence="6">The sequence shown here is derived from an EMBL/GenBank/DDBJ whole genome shotgun (WGS) entry which is preliminary data.</text>
</comment>
<keyword evidence="4" id="KW-0648">Protein biosynthesis</keyword>
<dbReference type="InterPro" id="IPR036390">
    <property type="entry name" value="WH_DNA-bd_sf"/>
</dbReference>
<dbReference type="Pfam" id="PF01399">
    <property type="entry name" value="PCI"/>
    <property type="match status" value="1"/>
</dbReference>
<reference evidence="6" key="1">
    <citation type="journal article" date="2021" name="Cell">
        <title>Tracing the genetic footprints of vertebrate landing in non-teleost ray-finned fishes.</title>
        <authorList>
            <person name="Bi X."/>
            <person name="Wang K."/>
            <person name="Yang L."/>
            <person name="Pan H."/>
            <person name="Jiang H."/>
            <person name="Wei Q."/>
            <person name="Fang M."/>
            <person name="Yu H."/>
            <person name="Zhu C."/>
            <person name="Cai Y."/>
            <person name="He Y."/>
            <person name="Gan X."/>
            <person name="Zeng H."/>
            <person name="Yu D."/>
            <person name="Zhu Y."/>
            <person name="Jiang H."/>
            <person name="Qiu Q."/>
            <person name="Yang H."/>
            <person name="Zhang Y.E."/>
            <person name="Wang W."/>
            <person name="Zhu M."/>
            <person name="He S."/>
            <person name="Zhang G."/>
        </authorList>
    </citation>
    <scope>NUCLEOTIDE SEQUENCE</scope>
    <source>
        <strain evidence="6">Pddl_001</strain>
    </source>
</reference>
<dbReference type="PANTHER" id="PTHR15350">
    <property type="entry name" value="COP9 SIGNALOSOME COMPLEX SUBUNIT 7/DENDRITIC CELL PROTEIN GA17"/>
    <property type="match status" value="1"/>
</dbReference>
<organism evidence="6 7">
    <name type="scientific">Polyodon spathula</name>
    <name type="common">North American paddlefish</name>
    <name type="synonym">Squalus spathula</name>
    <dbReference type="NCBI Taxonomy" id="7913"/>
    <lineage>
        <taxon>Eukaryota</taxon>
        <taxon>Metazoa</taxon>
        <taxon>Chordata</taxon>
        <taxon>Craniata</taxon>
        <taxon>Vertebrata</taxon>
        <taxon>Euteleostomi</taxon>
        <taxon>Actinopterygii</taxon>
        <taxon>Chondrostei</taxon>
        <taxon>Acipenseriformes</taxon>
        <taxon>Polyodontidae</taxon>
        <taxon>Polyodon</taxon>
    </lineage>
</organism>
<evidence type="ECO:0000256" key="1">
    <source>
        <dbReference type="ARBA" id="ARBA00008482"/>
    </source>
</evidence>
<dbReference type="SUPFAM" id="SSF46785">
    <property type="entry name" value="Winged helix' DNA-binding domain"/>
    <property type="match status" value="1"/>
</dbReference>
<comment type="similarity">
    <text evidence="1">Belongs to the CSN7/EIF3M family. CSN7 subfamily.</text>
</comment>
<dbReference type="PANTHER" id="PTHR15350:SF2">
    <property type="entry name" value="EUKARYOTIC TRANSLATION INITIATION FACTOR 3 SUBUNIT M"/>
    <property type="match status" value="1"/>
</dbReference>
<keyword evidence="7" id="KW-1185">Reference proteome</keyword>
<dbReference type="Proteomes" id="UP001166093">
    <property type="component" value="Unassembled WGS sequence"/>
</dbReference>
<dbReference type="SMART" id="SM00088">
    <property type="entry name" value="PINT"/>
    <property type="match status" value="1"/>
</dbReference>
<sequence length="474" mass="53211">MVVDSASGRKCLALPVALASSNIAYRAEGRSNGSKQTSALCEIYSSSDRSHGSGSIMYPCDVRILAKIKKRGQCPVSGEQRCGPAWFLQELNIRLLNINMSVPAFIDVTEEDQVLELRAYIESKGAKISEENSEGGLHVDLAQIIEACDVCLKDDDKDVESVMNSIVSLLLILETEKQEALIESLCEKLVKFREGERPSLRMQLLSNLFHGMDENTSVRYTVYCSLIKVAATCNAIAFIPTELEQVRKWIIDWNLTVEKKHTLLRLVYEALIDCKKSDAAAKVMVELLGSYTEDNASQARVDAHRCIVRALKDPNAFLFDHLLALKPVRFLEGELIHDLLTIFVSAKLAAYVKFYQNNKDFIDSLGLSHEQNMAKMRLLTFMGMAVECKEISFDTIQQELQIGADDVEAFVIDAVRTKMVYCKIDQTQQKVVVSHSTHRTFGKQQWQQLYDGLNFWKQNLSTVKTSLLGLSTTS</sequence>
<evidence type="ECO:0000256" key="2">
    <source>
        <dbReference type="ARBA" id="ARBA00022490"/>
    </source>
</evidence>
<evidence type="ECO:0000256" key="4">
    <source>
        <dbReference type="ARBA" id="ARBA00022917"/>
    </source>
</evidence>
<dbReference type="HAMAP" id="MF_03012">
    <property type="entry name" value="eIF3m"/>
    <property type="match status" value="1"/>
</dbReference>
<dbReference type="InterPro" id="IPR016024">
    <property type="entry name" value="ARM-type_fold"/>
</dbReference>
<dbReference type="InterPro" id="IPR027528">
    <property type="entry name" value="eIF3m"/>
</dbReference>
<evidence type="ECO:0000313" key="6">
    <source>
        <dbReference type="EMBL" id="MBN3287747.1"/>
    </source>
</evidence>
<protein>
    <submittedName>
        <fullName evidence="6">EIF3M factor</fullName>
    </submittedName>
</protein>
<accession>A0ABS2YMC0</accession>
<keyword evidence="2" id="KW-0963">Cytoplasm</keyword>
<dbReference type="SUPFAM" id="SSF48371">
    <property type="entry name" value="ARM repeat"/>
    <property type="match status" value="1"/>
</dbReference>
<evidence type="ECO:0000256" key="3">
    <source>
        <dbReference type="ARBA" id="ARBA00022540"/>
    </source>
</evidence>
<name>A0ABS2YMC0_POLSP</name>
<dbReference type="EMBL" id="JAAWVQ010168802">
    <property type="protein sequence ID" value="MBN3287747.1"/>
    <property type="molecule type" value="Genomic_DNA"/>
</dbReference>
<evidence type="ECO:0000259" key="5">
    <source>
        <dbReference type="PROSITE" id="PS50250"/>
    </source>
</evidence>
<evidence type="ECO:0000313" key="7">
    <source>
        <dbReference type="Proteomes" id="UP001166093"/>
    </source>
</evidence>
<feature type="non-terminal residue" evidence="6">
    <location>
        <position position="474"/>
    </location>
</feature>
<keyword evidence="3" id="KW-0396">Initiation factor</keyword>
<dbReference type="InterPro" id="IPR000717">
    <property type="entry name" value="PCI_dom"/>
</dbReference>
<dbReference type="Pfam" id="PF18005">
    <property type="entry name" value="eIF3m_C_helix"/>
    <property type="match status" value="1"/>
</dbReference>
<dbReference type="PROSITE" id="PS50250">
    <property type="entry name" value="PCI"/>
    <property type="match status" value="1"/>
</dbReference>
<gene>
    <name evidence="6" type="primary">Eif3m_1</name>
    <name evidence="6" type="ORF">GTO93_0006635</name>
</gene>
<feature type="domain" description="PCI" evidence="5">
    <location>
        <begin position="279"/>
        <end position="438"/>
    </location>
</feature>
<dbReference type="InterPro" id="IPR040750">
    <property type="entry name" value="eIF3m_C_helix"/>
</dbReference>
<dbReference type="InterPro" id="IPR045237">
    <property type="entry name" value="COPS7/eIF3m"/>
</dbReference>